<evidence type="ECO:0000256" key="3">
    <source>
        <dbReference type="ARBA" id="ARBA00023125"/>
    </source>
</evidence>
<dbReference type="SUPFAM" id="SSF116734">
    <property type="entry name" value="DNA methylase specificity domain"/>
    <property type="match status" value="2"/>
</dbReference>
<evidence type="ECO:0000256" key="2">
    <source>
        <dbReference type="ARBA" id="ARBA00022747"/>
    </source>
</evidence>
<keyword evidence="5" id="KW-0540">Nuclease</keyword>
<reference evidence="5 6" key="1">
    <citation type="submission" date="2020-04" db="EMBL/GenBank/DDBJ databases">
        <title>Staphylococcus species from domestic dog.</title>
        <authorList>
            <person name="Paterson G.K."/>
        </authorList>
    </citation>
    <scope>NUCLEOTIDE SEQUENCE [LARGE SCALE GENOMIC DNA]</scope>
    <source>
        <strain evidence="5 6">H16/1A</strain>
    </source>
</reference>
<gene>
    <name evidence="5" type="ORF">HHH54_10695</name>
</gene>
<sequence length="406" mass="47524">MPNTKPNIPELRFPEFEGEWEEKKLGDISKEVMYGIGASAKEYDKKNVYVRITDIDEDNRKLLNTYTSPDFIDDKYLLEKNDILLARTGASTGKSYIHNTFDSSLKYYFAGFLIKFKIKSDFSAQFIYQYTLTSFYKYWVKIMSVRSGQPGINSNEYSKLSIFIPSYNEQEKIGDFFSKLDRLIELEEQKLALLVQQKKGYMQKIFSQELRFKDENGNEYPEWEERKFSYFMSKPKDLKTDENIKKSQLLTVKLNGKGVSKANTNRALKMGSTVYYKRFSGQFIYGKQNFFNGAFGIVPEYLDNFYSSGDVPALNLDDNKIINDYFINFISREEYYRRKEAFSAGTGSKRIHEDTLLNFNIDLPVIEEQKQIAKFFNVLDKLIETQSSKVELLKQHKQGLLQKMFV</sequence>
<dbReference type="Proteomes" id="UP000751852">
    <property type="component" value="Unassembled WGS sequence"/>
</dbReference>
<keyword evidence="2" id="KW-0680">Restriction system</keyword>
<keyword evidence="5" id="KW-0255">Endonuclease</keyword>
<dbReference type="InterPro" id="IPR044946">
    <property type="entry name" value="Restrct_endonuc_typeI_TRD_sf"/>
</dbReference>
<keyword evidence="3" id="KW-0238">DNA-binding</keyword>
<comment type="similarity">
    <text evidence="1">Belongs to the type-I restriction system S methylase family.</text>
</comment>
<dbReference type="RefSeq" id="WP_198618783.1">
    <property type="nucleotide sequence ID" value="NZ_JABANU010000043.1"/>
</dbReference>
<dbReference type="Gene3D" id="3.90.220.20">
    <property type="entry name" value="DNA methylase specificity domains"/>
    <property type="match status" value="2"/>
</dbReference>
<feature type="domain" description="Type I restriction modification DNA specificity" evidence="4">
    <location>
        <begin position="301"/>
        <end position="387"/>
    </location>
</feature>
<keyword evidence="5" id="KW-0378">Hydrolase</keyword>
<organism evidence="5 6">
    <name type="scientific">Staphylococcus canis</name>
    <dbReference type="NCBI Taxonomy" id="2724942"/>
    <lineage>
        <taxon>Bacteria</taxon>
        <taxon>Bacillati</taxon>
        <taxon>Bacillota</taxon>
        <taxon>Bacilli</taxon>
        <taxon>Bacillales</taxon>
        <taxon>Staphylococcaceae</taxon>
        <taxon>Staphylococcus</taxon>
    </lineage>
</organism>
<dbReference type="InterPro" id="IPR052021">
    <property type="entry name" value="Type-I_RS_S_subunit"/>
</dbReference>
<dbReference type="CDD" id="cd17521">
    <property type="entry name" value="RMtype1_S_Sau13435ORF2165P_TRD2-CR2_like"/>
    <property type="match status" value="1"/>
</dbReference>
<dbReference type="InterPro" id="IPR000055">
    <property type="entry name" value="Restrct_endonuc_typeI_TRD"/>
</dbReference>
<dbReference type="GO" id="GO:0004519">
    <property type="term" value="F:endonuclease activity"/>
    <property type="evidence" value="ECO:0007669"/>
    <property type="project" value="UniProtKB-KW"/>
</dbReference>
<protein>
    <submittedName>
        <fullName evidence="5">Restriction endonuclease subunit S</fullName>
    </submittedName>
</protein>
<accession>A0ABS0TB97</accession>
<evidence type="ECO:0000259" key="4">
    <source>
        <dbReference type="Pfam" id="PF01420"/>
    </source>
</evidence>
<evidence type="ECO:0000256" key="1">
    <source>
        <dbReference type="ARBA" id="ARBA00010923"/>
    </source>
</evidence>
<feature type="domain" description="Type I restriction modification DNA specificity" evidence="4">
    <location>
        <begin position="19"/>
        <end position="193"/>
    </location>
</feature>
<keyword evidence="6" id="KW-1185">Reference proteome</keyword>
<dbReference type="PANTHER" id="PTHR30408:SF12">
    <property type="entry name" value="TYPE I RESTRICTION ENZYME MJAVIII SPECIFICITY SUBUNIT"/>
    <property type="match status" value="1"/>
</dbReference>
<dbReference type="Pfam" id="PF01420">
    <property type="entry name" value="Methylase_S"/>
    <property type="match status" value="2"/>
</dbReference>
<evidence type="ECO:0000313" key="5">
    <source>
        <dbReference type="EMBL" id="MBI5976020.1"/>
    </source>
</evidence>
<dbReference type="Gene3D" id="1.10.287.1120">
    <property type="entry name" value="Bipartite methylase S protein"/>
    <property type="match status" value="1"/>
</dbReference>
<proteinExistence type="inferred from homology"/>
<comment type="caution">
    <text evidence="5">The sequence shown here is derived from an EMBL/GenBank/DDBJ whole genome shotgun (WGS) entry which is preliminary data.</text>
</comment>
<dbReference type="PANTHER" id="PTHR30408">
    <property type="entry name" value="TYPE-1 RESTRICTION ENZYME ECOKI SPECIFICITY PROTEIN"/>
    <property type="match status" value="1"/>
</dbReference>
<evidence type="ECO:0000313" key="6">
    <source>
        <dbReference type="Proteomes" id="UP000751852"/>
    </source>
</evidence>
<dbReference type="EMBL" id="JABANU010000043">
    <property type="protein sequence ID" value="MBI5976020.1"/>
    <property type="molecule type" value="Genomic_DNA"/>
</dbReference>
<name>A0ABS0TB97_9STAP</name>